<evidence type="ECO:0000256" key="4">
    <source>
        <dbReference type="ARBA" id="ARBA00022692"/>
    </source>
</evidence>
<dbReference type="PROSITE" id="PS00107">
    <property type="entry name" value="PROTEIN_KINASE_ATP"/>
    <property type="match status" value="1"/>
</dbReference>
<dbReference type="SUPFAM" id="SSF56112">
    <property type="entry name" value="Protein kinase-like (PK-like)"/>
    <property type="match status" value="1"/>
</dbReference>
<evidence type="ECO:0000259" key="17">
    <source>
        <dbReference type="PROSITE" id="PS51473"/>
    </source>
</evidence>
<dbReference type="GO" id="GO:0005524">
    <property type="term" value="F:ATP binding"/>
    <property type="evidence" value="ECO:0007669"/>
    <property type="project" value="UniProtKB-UniRule"/>
</dbReference>
<dbReference type="FunFam" id="3.30.200.20:FF:000142">
    <property type="entry name" value="Cysteine-rich receptor-like protein kinase 10"/>
    <property type="match status" value="1"/>
</dbReference>
<evidence type="ECO:0000256" key="7">
    <source>
        <dbReference type="ARBA" id="ARBA00022741"/>
    </source>
</evidence>
<dbReference type="PANTHER" id="PTHR27002:SF980">
    <property type="entry name" value="CYSTEINE-RICH RECEPTOR-LIKE PROTEIN KINASE 10 ISOFORM X1"/>
    <property type="match status" value="1"/>
</dbReference>
<proteinExistence type="predicted"/>
<feature type="signal peptide" evidence="15">
    <location>
        <begin position="1"/>
        <end position="29"/>
    </location>
</feature>
<dbReference type="InterPro" id="IPR011009">
    <property type="entry name" value="Kinase-like_dom_sf"/>
</dbReference>
<evidence type="ECO:0000256" key="3">
    <source>
        <dbReference type="ARBA" id="ARBA00022679"/>
    </source>
</evidence>
<dbReference type="PROSITE" id="PS51473">
    <property type="entry name" value="GNK2"/>
    <property type="match status" value="2"/>
</dbReference>
<organism evidence="18 19">
    <name type="scientific">Papaver nudicaule</name>
    <name type="common">Iceland poppy</name>
    <dbReference type="NCBI Taxonomy" id="74823"/>
    <lineage>
        <taxon>Eukaryota</taxon>
        <taxon>Viridiplantae</taxon>
        <taxon>Streptophyta</taxon>
        <taxon>Embryophyta</taxon>
        <taxon>Tracheophyta</taxon>
        <taxon>Spermatophyta</taxon>
        <taxon>Magnoliopsida</taxon>
        <taxon>Ranunculales</taxon>
        <taxon>Papaveraceae</taxon>
        <taxon>Papaveroideae</taxon>
        <taxon>Papaver</taxon>
    </lineage>
</organism>
<keyword evidence="12" id="KW-0325">Glycoprotein</keyword>
<dbReference type="AlphaFoldDB" id="A0AA41RK16"/>
<evidence type="ECO:0000256" key="15">
    <source>
        <dbReference type="SAM" id="SignalP"/>
    </source>
</evidence>
<evidence type="ECO:0000256" key="2">
    <source>
        <dbReference type="ARBA" id="ARBA00022527"/>
    </source>
</evidence>
<dbReference type="InterPro" id="IPR001245">
    <property type="entry name" value="Ser-Thr/Tyr_kinase_cat_dom"/>
</dbReference>
<sequence>MGSFLGMFVKILSTILIFNIQCSVLKINAQNGMTFHLCEGDNITSNTYRSNLNLVLSALTNSFNKTIISTGYYDRTVGQKPDTAYGSYQCRGDITPEECRYSVDEAAKEVLLRCPNTTEAVITFKEQSFVRFSDKPIFSILRDKPSFTLPNATSVTNPDEFNPGFNKLMNNLLAKVASNGFSSSSSSTIRNLYAAESIDVWRSQKIYALAQCSSDLSVENCTQCLRGQIDDIRKRFSERVGGRVFSWSCYFRYETFPFYPLDATSPPFTPRSSFRPKAWIIIVVLSVLALSCLINILYFCVKRRKKVLARQTEHMDGIQSAESLQFKFSTISVATQNFSDANKLGRGGFGTVYKGTLSDGQEIAVKRLSENSCQGEEEFKNEVVLLVKLQHRNLVRLLGCCLDGNEKLLVYEFMKHGSLDQFLF</sequence>
<keyword evidence="9 13" id="KW-0067">ATP-binding</keyword>
<name>A0AA41RK16_PAPNU</name>
<dbReference type="Gene3D" id="3.30.200.20">
    <property type="entry name" value="Phosphorylase Kinase, domain 1"/>
    <property type="match status" value="1"/>
</dbReference>
<evidence type="ECO:0000256" key="6">
    <source>
        <dbReference type="ARBA" id="ARBA00022737"/>
    </source>
</evidence>
<dbReference type="GO" id="GO:0005886">
    <property type="term" value="C:plasma membrane"/>
    <property type="evidence" value="ECO:0007669"/>
    <property type="project" value="TreeGrafter"/>
</dbReference>
<keyword evidence="3" id="KW-0808">Transferase</keyword>
<evidence type="ECO:0000256" key="12">
    <source>
        <dbReference type="ARBA" id="ARBA00023180"/>
    </source>
</evidence>
<evidence type="ECO:0000256" key="13">
    <source>
        <dbReference type="PROSITE-ProRule" id="PRU10141"/>
    </source>
</evidence>
<comment type="subcellular location">
    <subcellularLocation>
        <location evidence="1">Membrane</location>
        <topology evidence="1">Single-pass membrane protein</topology>
    </subcellularLocation>
</comment>
<keyword evidence="7 13" id="KW-0547">Nucleotide-binding</keyword>
<keyword evidence="4 14" id="KW-0812">Transmembrane</keyword>
<dbReference type="Pfam" id="PF07714">
    <property type="entry name" value="PK_Tyr_Ser-Thr"/>
    <property type="match status" value="1"/>
</dbReference>
<dbReference type="InterPro" id="IPR002902">
    <property type="entry name" value="GNK2"/>
</dbReference>
<keyword evidence="5 15" id="KW-0732">Signal</keyword>
<gene>
    <name evidence="18" type="ORF">MKW94_008173</name>
</gene>
<evidence type="ECO:0000256" key="9">
    <source>
        <dbReference type="ARBA" id="ARBA00022840"/>
    </source>
</evidence>
<keyword evidence="2" id="KW-0723">Serine/threonine-protein kinase</keyword>
<feature type="binding site" evidence="13">
    <location>
        <position position="366"/>
    </location>
    <ligand>
        <name>ATP</name>
        <dbReference type="ChEBI" id="CHEBI:30616"/>
    </ligand>
</feature>
<dbReference type="CDD" id="cd23509">
    <property type="entry name" value="Gnk2-like"/>
    <property type="match status" value="2"/>
</dbReference>
<dbReference type="GO" id="GO:0004674">
    <property type="term" value="F:protein serine/threonine kinase activity"/>
    <property type="evidence" value="ECO:0007669"/>
    <property type="project" value="UniProtKB-KW"/>
</dbReference>
<dbReference type="Pfam" id="PF01657">
    <property type="entry name" value="Stress-antifung"/>
    <property type="match status" value="2"/>
</dbReference>
<feature type="non-terminal residue" evidence="18">
    <location>
        <position position="424"/>
    </location>
</feature>
<keyword evidence="8" id="KW-0418">Kinase</keyword>
<feature type="domain" description="Gnk2-homologous" evidence="17">
    <location>
        <begin position="30"/>
        <end position="137"/>
    </location>
</feature>
<dbReference type="PANTHER" id="PTHR27002">
    <property type="entry name" value="RECEPTOR-LIKE SERINE/THREONINE-PROTEIN KINASE SD1-8"/>
    <property type="match status" value="1"/>
</dbReference>
<evidence type="ECO:0000256" key="1">
    <source>
        <dbReference type="ARBA" id="ARBA00004167"/>
    </source>
</evidence>
<evidence type="ECO:0000256" key="11">
    <source>
        <dbReference type="ARBA" id="ARBA00023136"/>
    </source>
</evidence>
<feature type="domain" description="Protein kinase" evidence="16">
    <location>
        <begin position="338"/>
        <end position="424"/>
    </location>
</feature>
<evidence type="ECO:0000256" key="5">
    <source>
        <dbReference type="ARBA" id="ARBA00022729"/>
    </source>
</evidence>
<dbReference type="EMBL" id="JAJJMA010001795">
    <property type="protein sequence ID" value="MCL7021534.1"/>
    <property type="molecule type" value="Genomic_DNA"/>
</dbReference>
<dbReference type="Gene3D" id="3.30.430.20">
    <property type="entry name" value="Gnk2 domain, C-X8-C-X2-C motif"/>
    <property type="match status" value="2"/>
</dbReference>
<feature type="chain" id="PRO_5041203456" evidence="15">
    <location>
        <begin position="30"/>
        <end position="424"/>
    </location>
</feature>
<comment type="caution">
    <text evidence="18">The sequence shown here is derived from an EMBL/GenBank/DDBJ whole genome shotgun (WGS) entry which is preliminary data.</text>
</comment>
<feature type="domain" description="Gnk2-homologous" evidence="17">
    <location>
        <begin position="143"/>
        <end position="258"/>
    </location>
</feature>
<reference evidence="18" key="1">
    <citation type="submission" date="2022-03" db="EMBL/GenBank/DDBJ databases">
        <title>A functionally conserved STORR gene fusion in Papaver species that diverged 16.8 million years ago.</title>
        <authorList>
            <person name="Catania T."/>
        </authorList>
    </citation>
    <scope>NUCLEOTIDE SEQUENCE</scope>
    <source>
        <strain evidence="18">S-191538</strain>
    </source>
</reference>
<evidence type="ECO:0000313" key="18">
    <source>
        <dbReference type="EMBL" id="MCL7021534.1"/>
    </source>
</evidence>
<keyword evidence="10 14" id="KW-1133">Transmembrane helix</keyword>
<protein>
    <submittedName>
        <fullName evidence="18">Uncharacterized protein</fullName>
    </submittedName>
</protein>
<dbReference type="InterPro" id="IPR000719">
    <property type="entry name" value="Prot_kinase_dom"/>
</dbReference>
<evidence type="ECO:0000256" key="10">
    <source>
        <dbReference type="ARBA" id="ARBA00022989"/>
    </source>
</evidence>
<evidence type="ECO:0000259" key="16">
    <source>
        <dbReference type="PROSITE" id="PS50011"/>
    </source>
</evidence>
<evidence type="ECO:0000313" key="19">
    <source>
        <dbReference type="Proteomes" id="UP001177140"/>
    </source>
</evidence>
<dbReference type="Proteomes" id="UP001177140">
    <property type="component" value="Unassembled WGS sequence"/>
</dbReference>
<keyword evidence="6" id="KW-0677">Repeat</keyword>
<keyword evidence="19" id="KW-1185">Reference proteome</keyword>
<dbReference type="PROSITE" id="PS50011">
    <property type="entry name" value="PROTEIN_KINASE_DOM"/>
    <property type="match status" value="1"/>
</dbReference>
<dbReference type="InterPro" id="IPR017441">
    <property type="entry name" value="Protein_kinase_ATP_BS"/>
</dbReference>
<dbReference type="InterPro" id="IPR038408">
    <property type="entry name" value="GNK2_sf"/>
</dbReference>
<evidence type="ECO:0000256" key="8">
    <source>
        <dbReference type="ARBA" id="ARBA00022777"/>
    </source>
</evidence>
<feature type="transmembrane region" description="Helical" evidence="14">
    <location>
        <begin position="278"/>
        <end position="301"/>
    </location>
</feature>
<evidence type="ECO:0000256" key="14">
    <source>
        <dbReference type="SAM" id="Phobius"/>
    </source>
</evidence>
<keyword evidence="11 14" id="KW-0472">Membrane</keyword>
<accession>A0AA41RK16</accession>